<feature type="domain" description="Aerobactin siderophore biosynthesis IucA/IucC-like C-terminal" evidence="4">
    <location>
        <begin position="469"/>
        <end position="632"/>
    </location>
</feature>
<sequence length="650" mass="69228">MVPAASTPGDVAGTGDCGDRRASARWTVLSRLVSALVREGWIDPAEAARRGVVLPTGIVTETGRRELRAPVSAPSWDGGARGDPHDPVEFLDVLRRAGLLEGDPDAWLRLRADVADSASGLARARRACEGRAGRVRAVAGERSNVRTRPFTELVRALRIAEGADDPLLTAFEQWVVDGHPLQPVAKIKTGMSPGDARRYAPEFGAEFDLRLVAVPRRLVSGATATGERDPAEALRAELRRTVPATADSAESELVRRGLAPGEHALIPVHPHQLRHALPRLHGAALSSGAVTVLSATAPARPLMSTRTLDVRERGERAGVHVKTALEVRLTGAVRGVSAEAVHNGPRISGLLGELAAADPALAPPDRLGGSGFAVCRELVGMRHDPRLFGESAAESPERSRARNRSLGAILREDPAESTNPGEVALPVAALSARSPLTGHPLLHDVLTERRAVDGAGGGGRPSRCEVARRWLGAHLDLGLSPLLTLLVRYGIALEPHPQNTVLVLRSGRPRSWLVRDLGGARVLGERLRRSGRRPRLLEGTGVCCHDPEALRNKLFFPLFVNHLGELVAALAAAAGCPERVLWRVVAERVRSCFAGLVAAAGSPEEAAAARADAAALLHEPWPLKTMLTMRLSGLVTEQRYVPAPNPLARS</sequence>
<dbReference type="InterPro" id="IPR007310">
    <property type="entry name" value="Aerobactin_biosyn_IucA/IucC_N"/>
</dbReference>
<evidence type="ECO:0000259" key="3">
    <source>
        <dbReference type="Pfam" id="PF04183"/>
    </source>
</evidence>
<evidence type="ECO:0000313" key="5">
    <source>
        <dbReference type="EMBL" id="SDQ90007.1"/>
    </source>
</evidence>
<dbReference type="GO" id="GO:0019290">
    <property type="term" value="P:siderophore biosynthetic process"/>
    <property type="evidence" value="ECO:0007669"/>
    <property type="project" value="InterPro"/>
</dbReference>
<evidence type="ECO:0000259" key="4">
    <source>
        <dbReference type="Pfam" id="PF06276"/>
    </source>
</evidence>
<evidence type="ECO:0000256" key="2">
    <source>
        <dbReference type="ARBA" id="ARBA00007832"/>
    </source>
</evidence>
<dbReference type="Gene3D" id="1.10.510.40">
    <property type="match status" value="1"/>
</dbReference>
<evidence type="ECO:0000313" key="6">
    <source>
        <dbReference type="Proteomes" id="UP000199301"/>
    </source>
</evidence>
<proteinExistence type="inferred from homology"/>
<gene>
    <name evidence="5" type="ORF">SAMN04489718_2609</name>
</gene>
<name>A0A1H1EMP1_9ACTN</name>
<evidence type="ECO:0000256" key="1">
    <source>
        <dbReference type="ARBA" id="ARBA00004924"/>
    </source>
</evidence>
<dbReference type="Pfam" id="PF06276">
    <property type="entry name" value="FhuF"/>
    <property type="match status" value="1"/>
</dbReference>
<dbReference type="AlphaFoldDB" id="A0A1H1EMP1"/>
<dbReference type="Proteomes" id="UP000199301">
    <property type="component" value="Unassembled WGS sequence"/>
</dbReference>
<comment type="similarity">
    <text evidence="2">Belongs to the IucA/IucC family.</text>
</comment>
<organism evidence="5 6">
    <name type="scientific">Actinopolyspora saharensis</name>
    <dbReference type="NCBI Taxonomy" id="995062"/>
    <lineage>
        <taxon>Bacteria</taxon>
        <taxon>Bacillati</taxon>
        <taxon>Actinomycetota</taxon>
        <taxon>Actinomycetes</taxon>
        <taxon>Actinopolysporales</taxon>
        <taxon>Actinopolysporaceae</taxon>
        <taxon>Actinopolyspora</taxon>
    </lineage>
</organism>
<dbReference type="InterPro" id="IPR022770">
    <property type="entry name" value="IucA/IucC-like_C"/>
</dbReference>
<dbReference type="PANTHER" id="PTHR34384:SF5">
    <property type="entry name" value="L-2,3-DIAMINOPROPANOATE--CITRATE LIGASE"/>
    <property type="match status" value="1"/>
</dbReference>
<dbReference type="InterPro" id="IPR037455">
    <property type="entry name" value="LucA/IucC-like"/>
</dbReference>
<dbReference type="STRING" id="995062.SAMN04489718_2609"/>
<accession>A0A1H1EMP1</accession>
<dbReference type="PANTHER" id="PTHR34384">
    <property type="entry name" value="L-2,3-DIAMINOPROPANOATE--CITRATE LIGASE"/>
    <property type="match status" value="1"/>
</dbReference>
<feature type="domain" description="Aerobactin siderophore biosynthesis IucA/IucC N-terminal" evidence="3">
    <location>
        <begin position="169"/>
        <end position="431"/>
    </location>
</feature>
<comment type="pathway">
    <text evidence="1">Siderophore biosynthesis.</text>
</comment>
<protein>
    <submittedName>
        <fullName evidence="5">Siderophore synthetase component</fullName>
    </submittedName>
</protein>
<dbReference type="Pfam" id="PF04183">
    <property type="entry name" value="IucA_IucC"/>
    <property type="match status" value="1"/>
</dbReference>
<dbReference type="EMBL" id="FNKO01000002">
    <property type="protein sequence ID" value="SDQ90007.1"/>
    <property type="molecule type" value="Genomic_DNA"/>
</dbReference>
<reference evidence="6" key="1">
    <citation type="submission" date="2016-10" db="EMBL/GenBank/DDBJ databases">
        <authorList>
            <person name="Varghese N."/>
            <person name="Submissions S."/>
        </authorList>
    </citation>
    <scope>NUCLEOTIDE SEQUENCE [LARGE SCALE GENOMIC DNA]</scope>
    <source>
        <strain evidence="6">DSM 45459</strain>
    </source>
</reference>
<keyword evidence="6" id="KW-1185">Reference proteome</keyword>
<dbReference type="Gene3D" id="6.10.250.3370">
    <property type="match status" value="1"/>
</dbReference>
<dbReference type="GO" id="GO:0016881">
    <property type="term" value="F:acid-amino acid ligase activity"/>
    <property type="evidence" value="ECO:0007669"/>
    <property type="project" value="UniProtKB-ARBA"/>
</dbReference>